<evidence type="ECO:0000256" key="2">
    <source>
        <dbReference type="ARBA" id="ARBA00005184"/>
    </source>
</evidence>
<dbReference type="GO" id="GO:0030599">
    <property type="term" value="F:pectinesterase activity"/>
    <property type="evidence" value="ECO:0007669"/>
    <property type="project" value="UniProtKB-UniRule"/>
</dbReference>
<evidence type="ECO:0000256" key="9">
    <source>
        <dbReference type="ARBA" id="ARBA00023316"/>
    </source>
</evidence>
<dbReference type="PANTHER" id="PTHR31321:SF127">
    <property type="entry name" value="PECTINESTERASE"/>
    <property type="match status" value="1"/>
</dbReference>
<protein>
    <recommendedName>
        <fullName evidence="4 12">Pectinesterase</fullName>
        <ecNumber evidence="4 12">3.1.1.11</ecNumber>
    </recommendedName>
</protein>
<evidence type="ECO:0000256" key="4">
    <source>
        <dbReference type="ARBA" id="ARBA00013229"/>
    </source>
</evidence>
<evidence type="ECO:0000256" key="7">
    <source>
        <dbReference type="ARBA" id="ARBA00022801"/>
    </source>
</evidence>
<dbReference type="InterPro" id="IPR012334">
    <property type="entry name" value="Pectin_lyas_fold"/>
</dbReference>
<dbReference type="GO" id="GO:0005576">
    <property type="term" value="C:extracellular region"/>
    <property type="evidence" value="ECO:0007669"/>
    <property type="project" value="UniProtKB-SubCell"/>
</dbReference>
<proteinExistence type="inferred from homology"/>
<evidence type="ECO:0000256" key="3">
    <source>
        <dbReference type="ARBA" id="ARBA00008891"/>
    </source>
</evidence>
<accession>A0A1V0E2Y6</accession>
<feature type="chain" id="PRO_5011820135" description="Pectinesterase" evidence="12">
    <location>
        <begin position="19"/>
        <end position="331"/>
    </location>
</feature>
<dbReference type="EC" id="3.1.1.11" evidence="4 12"/>
<feature type="signal peptide" evidence="12">
    <location>
        <begin position="1"/>
        <end position="18"/>
    </location>
</feature>
<evidence type="ECO:0000256" key="8">
    <source>
        <dbReference type="ARBA" id="ARBA00023085"/>
    </source>
</evidence>
<dbReference type="PROSITE" id="PS00503">
    <property type="entry name" value="PECTINESTERASE_2"/>
    <property type="match status" value="1"/>
</dbReference>
<dbReference type="InterPro" id="IPR018040">
    <property type="entry name" value="Pectinesterase_Tyr_AS"/>
</dbReference>
<evidence type="ECO:0000256" key="1">
    <source>
        <dbReference type="ARBA" id="ARBA00004613"/>
    </source>
</evidence>
<dbReference type="AlphaFoldDB" id="A0A1V0E2Y6"/>
<dbReference type="UniPathway" id="UPA00545">
    <property type="reaction ID" value="UER00823"/>
</dbReference>
<comment type="subcellular location">
    <subcellularLocation>
        <location evidence="1 12">Secreted</location>
    </subcellularLocation>
</comment>
<dbReference type="EMBL" id="KY070588">
    <property type="protein sequence ID" value="ARB08121.1"/>
    <property type="molecule type" value="Genomic_DNA"/>
</dbReference>
<dbReference type="PROSITE" id="PS00800">
    <property type="entry name" value="PECTINESTERASE_1"/>
    <property type="match status" value="1"/>
</dbReference>
<comment type="function">
    <text evidence="12">Involved in maceration and soft-rotting of plant tissue.</text>
</comment>
<dbReference type="GO" id="GO:0045490">
    <property type="term" value="P:pectin catabolic process"/>
    <property type="evidence" value="ECO:0007669"/>
    <property type="project" value="UniProtKB-UniRule"/>
</dbReference>
<sequence>MMLKHLFSAFLLTASAWAASRITAPAGAIVVAKSGGQYSTISAAISALSTTTTSTQTIFIESGTYDEQVYIPPLAGELIIYGQTENTASYSSNLVTITHAIGLSSVSNDDETATLRNYAANSKIYNINVANTYGKGQQALALSAYATDQGYYACQFTGYQDTVLAETGNQVFAKSLIQGAIDFIFGQHARAWFDGCDIAVVAGPTEGTITANGRSSSSDPSYYVINNSTISAASGNSVSAGTYYLGRPWTEYARVVVQDTYMTNVINPAGWIEWSSSQPNTADVLFGEYGNTGAGSSGTRASFATKLSSPVTISTILGSDYQNWVDTSYLS</sequence>
<dbReference type="Pfam" id="PF01095">
    <property type="entry name" value="Pectinesterase"/>
    <property type="match status" value="1"/>
</dbReference>
<evidence type="ECO:0000256" key="6">
    <source>
        <dbReference type="ARBA" id="ARBA00022729"/>
    </source>
</evidence>
<dbReference type="PANTHER" id="PTHR31321">
    <property type="entry name" value="ACYL-COA THIOESTER HYDROLASE YBHC-RELATED"/>
    <property type="match status" value="1"/>
</dbReference>
<dbReference type="Gene3D" id="2.160.20.10">
    <property type="entry name" value="Single-stranded right-handed beta-helix, Pectin lyase-like"/>
    <property type="match status" value="1"/>
</dbReference>
<evidence type="ECO:0000256" key="11">
    <source>
        <dbReference type="PROSITE-ProRule" id="PRU10040"/>
    </source>
</evidence>
<keyword evidence="5 12" id="KW-0964">Secreted</keyword>
<comment type="similarity">
    <text evidence="3">Belongs to the pectinesterase family.</text>
</comment>
<dbReference type="SUPFAM" id="SSF51126">
    <property type="entry name" value="Pectin lyase-like"/>
    <property type="match status" value="1"/>
</dbReference>
<reference evidence="14" key="1">
    <citation type="submission" date="2016-11" db="EMBL/GenBank/DDBJ databases">
        <authorList>
            <person name="Jaros S."/>
            <person name="Januszkiewicz K."/>
            <person name="Wedrychowicz H."/>
        </authorList>
    </citation>
    <scope>NUCLEOTIDE SEQUENCE</scope>
    <source>
        <strain evidence="14">JCM 12802</strain>
    </source>
</reference>
<dbReference type="InterPro" id="IPR033131">
    <property type="entry name" value="Pectinesterase_Asp_AS"/>
</dbReference>
<evidence type="ECO:0000313" key="14">
    <source>
        <dbReference type="EMBL" id="ARB08121.1"/>
    </source>
</evidence>
<organism evidence="14">
    <name type="scientific">Evansstolkia leycettana</name>
    <dbReference type="NCBI Taxonomy" id="196907"/>
    <lineage>
        <taxon>Eukaryota</taxon>
        <taxon>Fungi</taxon>
        <taxon>Dikarya</taxon>
        <taxon>Ascomycota</taxon>
        <taxon>Pezizomycotina</taxon>
        <taxon>Eurotiomycetes</taxon>
        <taxon>Eurotiomycetidae</taxon>
        <taxon>Eurotiales</taxon>
        <taxon>Aspergillaceae</taxon>
        <taxon>Evansstolkia</taxon>
    </lineage>
</organism>
<keyword evidence="6 12" id="KW-0732">Signal</keyword>
<evidence type="ECO:0000256" key="10">
    <source>
        <dbReference type="ARBA" id="ARBA00047928"/>
    </source>
</evidence>
<name>A0A1V0E2Y6_9EURO</name>
<comment type="pathway">
    <text evidence="2 12">Glycan metabolism; pectin degradation; 2-dehydro-3-deoxy-D-gluconate from pectin: step 1/5.</text>
</comment>
<gene>
    <name evidence="14" type="primary">PME</name>
</gene>
<dbReference type="InterPro" id="IPR011050">
    <property type="entry name" value="Pectin_lyase_fold/virulence"/>
</dbReference>
<keyword evidence="8 12" id="KW-0063">Aspartyl esterase</keyword>
<feature type="domain" description="Pectinesterase catalytic" evidence="13">
    <location>
        <begin position="29"/>
        <end position="298"/>
    </location>
</feature>
<dbReference type="GO" id="GO:0042545">
    <property type="term" value="P:cell wall modification"/>
    <property type="evidence" value="ECO:0007669"/>
    <property type="project" value="UniProtKB-UniRule"/>
</dbReference>
<evidence type="ECO:0000259" key="13">
    <source>
        <dbReference type="Pfam" id="PF01095"/>
    </source>
</evidence>
<keyword evidence="7 12" id="KW-0378">Hydrolase</keyword>
<evidence type="ECO:0000256" key="12">
    <source>
        <dbReference type="RuleBase" id="RU000589"/>
    </source>
</evidence>
<comment type="catalytic activity">
    <reaction evidence="10 12">
        <text>[(1-&gt;4)-alpha-D-galacturonosyl methyl ester](n) + n H2O = [(1-&gt;4)-alpha-D-galacturonosyl](n) + n methanol + n H(+)</text>
        <dbReference type="Rhea" id="RHEA:22380"/>
        <dbReference type="Rhea" id="RHEA-COMP:14570"/>
        <dbReference type="Rhea" id="RHEA-COMP:14573"/>
        <dbReference type="ChEBI" id="CHEBI:15377"/>
        <dbReference type="ChEBI" id="CHEBI:15378"/>
        <dbReference type="ChEBI" id="CHEBI:17790"/>
        <dbReference type="ChEBI" id="CHEBI:140522"/>
        <dbReference type="ChEBI" id="CHEBI:140523"/>
        <dbReference type="EC" id="3.1.1.11"/>
    </reaction>
</comment>
<feature type="active site" evidence="11">
    <location>
        <position position="182"/>
    </location>
</feature>
<dbReference type="InterPro" id="IPR000070">
    <property type="entry name" value="Pectinesterase_cat"/>
</dbReference>
<dbReference type="FunFam" id="2.160.20.10:FF:000014">
    <property type="entry name" value="Pectinesterase"/>
    <property type="match status" value="1"/>
</dbReference>
<keyword evidence="9 12" id="KW-0961">Cell wall biogenesis/degradation</keyword>
<evidence type="ECO:0000256" key="5">
    <source>
        <dbReference type="ARBA" id="ARBA00022525"/>
    </source>
</evidence>